<evidence type="ECO:0000256" key="1">
    <source>
        <dbReference type="SAM" id="MobiDB-lite"/>
    </source>
</evidence>
<protein>
    <submittedName>
        <fullName evidence="2">Uncharacterized protein</fullName>
    </submittedName>
</protein>
<keyword evidence="2" id="KW-0614">Plasmid</keyword>
<geneLocation type="plasmid" evidence="2 3">
    <name>pPO70-1</name>
</geneLocation>
<sequence>MLRSDEERHYDAGIAACQEIKKLIEVKVRSDDFFDGEENNRLSGYMNTFTTYLQALNCGEMNPKAMALRGKLLTEFGGIIKLVLDAPETVRSSMEATCLKVVVDCIFEFGGKNYNYELKKIIDIVDILLDKVGKKDLKNDLKELIYVQNKLYEMTEIETIEKFINSVHKNSKKYETAVYRQYSDAEMSDADVLKNFSIPRISGKTTAADDVAYFSKVVKKEVVESDDVKRSDEIIEDLFQETVIPLAKDSVQRAECFEMTRGSFNTSCRIWTHALSRRFRGGELSEKLADDMKDVIYIMADYCDYYFEKMKWFNGSDVLVAKAGAAYLKNLKEFAAQNRRILARINNEPIEESEPMDCGINKDSLLAMLEGNSRREVNDIWEEYMLSKKNDLPDPTLTAVSTFVPIELISPQNLYSLEILVLAFTNNLIEQAVQKNIDLTPSIEYESLSDEGDDISQESSEMAAAKWEEPRRSRTPEPVETIPFITALAKETSRTDIEVFKEVPEKPEKIEKDNIKQPKSKKNSTLHQSDGMISAKDAKKLLHPNAFAGDLRKISFPGGVLHLTKENFSIGRLWQTEDRLKSVISYTKTEHPKDYAFFPQEILSELSKKITESEYKVLMLDIQANSCLRSRYKVQGIIKIKDNEKDKDRYQMRIVGGDKSYRLVFKLFAAHNKNNLFINETRIYMMTDVFFHHGKTNKITAQLSDHKVSKLAERLSSAALHITPTASLSEELLH</sequence>
<dbReference type="EMBL" id="CP011518">
    <property type="protein sequence ID" value="AKK24668.1"/>
    <property type="molecule type" value="Genomic_DNA"/>
</dbReference>
<evidence type="ECO:0000313" key="2">
    <source>
        <dbReference type="EMBL" id="AKK24668.1"/>
    </source>
</evidence>
<dbReference type="PATRIC" id="fig|573737.6.peg.5468"/>
<dbReference type="AlphaFoldDB" id="A0A0G3IDI4"/>
<gene>
    <name evidence="2" type="ORF">MB84_27940</name>
</gene>
<keyword evidence="3" id="KW-1185">Reference proteome</keyword>
<reference evidence="2" key="1">
    <citation type="submission" date="2016-06" db="EMBL/GenBank/DDBJ databases">
        <title>Pandoraea oxalativorans DSM 23570 Genome Sequencing.</title>
        <authorList>
            <person name="Ee R."/>
            <person name="Lim Y.-L."/>
            <person name="Yong D."/>
            <person name="Yin W.-F."/>
            <person name="Chan K.-G."/>
        </authorList>
    </citation>
    <scope>NUCLEOTIDE SEQUENCE</scope>
    <source>
        <strain evidence="2">DSM 23570</strain>
        <plasmid evidence="2">pPO70-1</plasmid>
    </source>
</reference>
<feature type="region of interest" description="Disordered" evidence="1">
    <location>
        <begin position="448"/>
        <end position="475"/>
    </location>
</feature>
<name>A0A0G3IDI4_9BURK</name>
<organism evidence="2 3">
    <name type="scientific">Pandoraea oxalativorans</name>
    <dbReference type="NCBI Taxonomy" id="573737"/>
    <lineage>
        <taxon>Bacteria</taxon>
        <taxon>Pseudomonadati</taxon>
        <taxon>Pseudomonadota</taxon>
        <taxon>Betaproteobacteria</taxon>
        <taxon>Burkholderiales</taxon>
        <taxon>Burkholderiaceae</taxon>
        <taxon>Pandoraea</taxon>
    </lineage>
</organism>
<proteinExistence type="predicted"/>
<dbReference type="KEGG" id="pox:MB84_27940"/>
<feature type="compositionally biased region" description="Basic and acidic residues" evidence="1">
    <location>
        <begin position="466"/>
        <end position="475"/>
    </location>
</feature>
<dbReference type="Proteomes" id="UP000035050">
    <property type="component" value="Plasmid pPO70-1"/>
</dbReference>
<evidence type="ECO:0000313" key="3">
    <source>
        <dbReference type="Proteomes" id="UP000035050"/>
    </source>
</evidence>
<feature type="region of interest" description="Disordered" evidence="1">
    <location>
        <begin position="508"/>
        <end position="529"/>
    </location>
</feature>
<accession>A0A0G3IDI4</accession>